<keyword evidence="3" id="KW-1185">Reference proteome</keyword>
<evidence type="ECO:0000259" key="1">
    <source>
        <dbReference type="Pfam" id="PF00239"/>
    </source>
</evidence>
<accession>A0A1I4DRW5</accession>
<dbReference type="Proteomes" id="UP000199111">
    <property type="component" value="Unassembled WGS sequence"/>
</dbReference>
<dbReference type="SUPFAM" id="SSF53041">
    <property type="entry name" value="Resolvase-like"/>
    <property type="match status" value="1"/>
</dbReference>
<dbReference type="Pfam" id="PF00239">
    <property type="entry name" value="Resolvase"/>
    <property type="match status" value="1"/>
</dbReference>
<reference evidence="3" key="1">
    <citation type="submission" date="2016-10" db="EMBL/GenBank/DDBJ databases">
        <authorList>
            <person name="Varghese N."/>
            <person name="Submissions S."/>
        </authorList>
    </citation>
    <scope>NUCLEOTIDE SEQUENCE [LARGE SCALE GENOMIC DNA]</scope>
    <source>
        <strain evidence="3">CGMCC 4.2126</strain>
    </source>
</reference>
<dbReference type="EMBL" id="FOQY01000043">
    <property type="protein sequence ID" value="SFK96294.1"/>
    <property type="molecule type" value="Genomic_DNA"/>
</dbReference>
<evidence type="ECO:0000313" key="2">
    <source>
        <dbReference type="EMBL" id="SFK96294.1"/>
    </source>
</evidence>
<proteinExistence type="predicted"/>
<protein>
    <submittedName>
        <fullName evidence="2">Resolvase, N terminal domain</fullName>
    </submittedName>
</protein>
<dbReference type="InterPro" id="IPR036162">
    <property type="entry name" value="Resolvase-like_N_sf"/>
</dbReference>
<dbReference type="GO" id="GO:0000150">
    <property type="term" value="F:DNA strand exchange activity"/>
    <property type="evidence" value="ECO:0007669"/>
    <property type="project" value="InterPro"/>
</dbReference>
<dbReference type="AlphaFoldDB" id="A0A1I4DRW5"/>
<feature type="domain" description="Resolvase/invertase-type recombinase catalytic" evidence="1">
    <location>
        <begin position="9"/>
        <end position="77"/>
    </location>
</feature>
<name>A0A1I4DRW5_9ACTN</name>
<organism evidence="2 3">
    <name type="scientific">Streptosporangium canum</name>
    <dbReference type="NCBI Taxonomy" id="324952"/>
    <lineage>
        <taxon>Bacteria</taxon>
        <taxon>Bacillati</taxon>
        <taxon>Actinomycetota</taxon>
        <taxon>Actinomycetes</taxon>
        <taxon>Streptosporangiales</taxon>
        <taxon>Streptosporangiaceae</taxon>
        <taxon>Streptosporangium</taxon>
    </lineage>
</organism>
<dbReference type="GO" id="GO:0003677">
    <property type="term" value="F:DNA binding"/>
    <property type="evidence" value="ECO:0007669"/>
    <property type="project" value="InterPro"/>
</dbReference>
<dbReference type="InterPro" id="IPR006119">
    <property type="entry name" value="Resolv_N"/>
</dbReference>
<sequence>MRAAGIAVTLVVHEHKRLGHGLALAGLAEQLRAHDVGLEFVTGELQGIHNPSGVVFTVPAALSGMEREYIRDRTWKVTRAPARTARPPAPSRP</sequence>
<evidence type="ECO:0000313" key="3">
    <source>
        <dbReference type="Proteomes" id="UP000199111"/>
    </source>
</evidence>
<gene>
    <name evidence="2" type="ORF">SAMN05216275_14352</name>
</gene>